<evidence type="ECO:0000256" key="6">
    <source>
        <dbReference type="ARBA" id="ARBA00035043"/>
    </source>
</evidence>
<dbReference type="Proteomes" id="UP000593906">
    <property type="component" value="Chromosome 2"/>
</dbReference>
<evidence type="ECO:0000256" key="8">
    <source>
        <dbReference type="SAM" id="SignalP"/>
    </source>
</evidence>
<dbReference type="SUPFAM" id="SSF52833">
    <property type="entry name" value="Thioredoxin-like"/>
    <property type="match status" value="1"/>
</dbReference>
<feature type="region of interest" description="Disordered" evidence="7">
    <location>
        <begin position="555"/>
        <end position="601"/>
    </location>
</feature>
<feature type="domain" description="J" evidence="9">
    <location>
        <begin position="23"/>
        <end position="85"/>
    </location>
</feature>
<dbReference type="SUPFAM" id="SSF46565">
    <property type="entry name" value="Chaperone J-domain"/>
    <property type="match status" value="1"/>
</dbReference>
<dbReference type="PANTHER" id="PTHR45184:SF1">
    <property type="entry name" value="DNAJ PROTEIN ERDJ3A"/>
    <property type="match status" value="1"/>
</dbReference>
<proteinExistence type="predicted"/>
<dbReference type="InterPro" id="IPR018253">
    <property type="entry name" value="DnaJ_domain_CS"/>
</dbReference>
<protein>
    <recommendedName>
        <fullName evidence="2">DnaJ homolog subfamily C member 10</fullName>
    </recommendedName>
    <alternativeName>
        <fullName evidence="3">DnaJ homolog subfamily C member 16</fullName>
    </alternativeName>
    <alternativeName>
        <fullName evidence="6">Endoplasmic reticulum DNA J domain-containing protein 8</fullName>
    </alternativeName>
</protein>
<dbReference type="PROSITE" id="PS51352">
    <property type="entry name" value="THIOREDOXIN_2"/>
    <property type="match status" value="1"/>
</dbReference>
<dbReference type="PROSITE" id="PS00636">
    <property type="entry name" value="DNAJ_1"/>
    <property type="match status" value="1"/>
</dbReference>
<dbReference type="InterPro" id="IPR013766">
    <property type="entry name" value="Thioredoxin_domain"/>
</dbReference>
<dbReference type="Pfam" id="PF00085">
    <property type="entry name" value="Thioredoxin"/>
    <property type="match status" value="1"/>
</dbReference>
<reference evidence="11 12" key="1">
    <citation type="submission" date="2019-09" db="EMBL/GenBank/DDBJ databases">
        <title>Consistent, comparative and evidence-based genome assembly and annotation for Cryptosporidium parvum, C. hominis and C. tyzzeri.</title>
        <authorList>
            <person name="Baptista R.P."/>
            <person name="Li Y."/>
            <person name="Sateriale A."/>
            <person name="Ansell B."/>
            <person name="Jex A."/>
            <person name="Sanders M."/>
            <person name="Brooks K."/>
            <person name="Tracey A."/>
            <person name="Berriman M."/>
            <person name="Striepen B."/>
            <person name="Cotton J.A."/>
            <person name="Kissinger J.C."/>
        </authorList>
    </citation>
    <scope>NUCLEOTIDE SEQUENCE [LARGE SCALE GENOMIC DNA]</scope>
    <source>
        <strain evidence="11 12">IOWA-ATCC</strain>
    </source>
</reference>
<evidence type="ECO:0000256" key="7">
    <source>
        <dbReference type="SAM" id="MobiDB-lite"/>
    </source>
</evidence>
<dbReference type="OMA" id="FFISYND"/>
<comment type="function">
    <text evidence="5">Plays an important role in regulating the size of autophagosomes during the formation process.</text>
</comment>
<dbReference type="PRINTS" id="PR00625">
    <property type="entry name" value="JDOMAIN"/>
</dbReference>
<dbReference type="CDD" id="cd02961">
    <property type="entry name" value="PDI_a_family"/>
    <property type="match status" value="1"/>
</dbReference>
<feature type="domain" description="Thioredoxin" evidence="10">
    <location>
        <begin position="164"/>
        <end position="287"/>
    </location>
</feature>
<dbReference type="SMR" id="A0A7S7LIU6"/>
<dbReference type="AlphaFoldDB" id="A0A7S7LIU6"/>
<organism evidence="11 12">
    <name type="scientific">Cryptosporidium parvum</name>
    <dbReference type="NCBI Taxonomy" id="5807"/>
    <lineage>
        <taxon>Eukaryota</taxon>
        <taxon>Sar</taxon>
        <taxon>Alveolata</taxon>
        <taxon>Apicomplexa</taxon>
        <taxon>Conoidasida</taxon>
        <taxon>Coccidia</taxon>
        <taxon>Eucoccidiorida</taxon>
        <taxon>Eimeriorina</taxon>
        <taxon>Cryptosporidiidae</taxon>
        <taxon>Cryptosporidium</taxon>
    </lineage>
</organism>
<dbReference type="InterPro" id="IPR036869">
    <property type="entry name" value="J_dom_sf"/>
</dbReference>
<dbReference type="GO" id="GO:0005789">
    <property type="term" value="C:endoplasmic reticulum membrane"/>
    <property type="evidence" value="ECO:0007669"/>
    <property type="project" value="UniProtKB-SubCell"/>
</dbReference>
<dbReference type="PANTHER" id="PTHR45184">
    <property type="entry name" value="DNAJ PROTEIN ERDJ3A"/>
    <property type="match status" value="1"/>
</dbReference>
<keyword evidence="4" id="KW-0072">Autophagy</keyword>
<evidence type="ECO:0000256" key="4">
    <source>
        <dbReference type="ARBA" id="ARBA00023006"/>
    </source>
</evidence>
<sequence>MLCVLFVLRLVLLIVIPVIAGKDYYKILGVPRNANENQIKRAYRKLSLKYHPDKNPGSKEKFMEVANAYEVLVNPETRRKYDAFGEEGLKSEGFGGGGDGGFDFGGFGGFGGFGDFGGFKFSAGGNTFHFGGGGPFGFGGGGGGRRQGSNSRSHFESQGSSYNNLYSDSKHVTELSTMSAGEIKDKIKSREWIMIVNFYRPGCGPCKQLVQAYGNIAKLMSQYDVEFGAVNCDTHFQLCQSYNIEKYPHLSMFIKGKNSQIVFNPSPGSKNPYSESNIGKWITEKMPDHSMRLNSYNQAIQWLRLGKHIPKAVLFTNKDSSSPLLKKIAKDFQNRLNLAIVSINNDWLKKIFFASPHMEASKPANPPYILSVDEINESGNKVGGKATESSSITASGEWISLNTISHDVITLTLSRIVGSFRARKQHDINEALKSKVQELTFELVTSKGFCSETDSRFCVILIMEKNDFRMDKRFEDLSFKYRNDPINFFWISAFRNGKNSHFLDTFKCHSEFSPSSKTCIAIYRAKRRKFQTFDNLEQLPKFIDGLLDGSHSLSSNIPRSTPIPVPAESEPTASYQNDEEDHEYSDSEDSDYGQESSRDEL</sequence>
<dbReference type="PROSITE" id="PS00194">
    <property type="entry name" value="THIOREDOXIN_1"/>
    <property type="match status" value="1"/>
</dbReference>
<dbReference type="SMART" id="SM00271">
    <property type="entry name" value="DnaJ"/>
    <property type="match status" value="1"/>
</dbReference>
<dbReference type="GO" id="GO:0006914">
    <property type="term" value="P:autophagy"/>
    <property type="evidence" value="ECO:0007669"/>
    <property type="project" value="UniProtKB-KW"/>
</dbReference>
<comment type="subcellular location">
    <subcellularLocation>
        <location evidence="1">Endoplasmic reticulum membrane</location>
        <topology evidence="1">Single-pass type IV membrane protein</topology>
    </subcellularLocation>
</comment>
<feature type="signal peptide" evidence="8">
    <location>
        <begin position="1"/>
        <end position="21"/>
    </location>
</feature>
<dbReference type="Pfam" id="PF00226">
    <property type="entry name" value="DnaJ"/>
    <property type="match status" value="1"/>
</dbReference>
<accession>A0A7S7LIU6</accession>
<dbReference type="Gene3D" id="1.10.287.110">
    <property type="entry name" value="DnaJ domain"/>
    <property type="match status" value="1"/>
</dbReference>
<dbReference type="PROSITE" id="PS50076">
    <property type="entry name" value="DNAJ_2"/>
    <property type="match status" value="1"/>
</dbReference>
<keyword evidence="8" id="KW-0732">Signal</keyword>
<dbReference type="VEuPathDB" id="CryptoDB:CPATCC_0027560"/>
<feature type="compositionally biased region" description="Polar residues" evidence="7">
    <location>
        <begin position="147"/>
        <end position="161"/>
    </location>
</feature>
<dbReference type="CDD" id="cd06257">
    <property type="entry name" value="DnaJ"/>
    <property type="match status" value="1"/>
</dbReference>
<dbReference type="EMBL" id="CP044421">
    <property type="protein sequence ID" value="QOY42907.1"/>
    <property type="molecule type" value="Genomic_DNA"/>
</dbReference>
<evidence type="ECO:0000259" key="10">
    <source>
        <dbReference type="PROSITE" id="PS51352"/>
    </source>
</evidence>
<evidence type="ECO:0000256" key="1">
    <source>
        <dbReference type="ARBA" id="ARBA00004163"/>
    </source>
</evidence>
<evidence type="ECO:0000313" key="12">
    <source>
        <dbReference type="Proteomes" id="UP000593906"/>
    </source>
</evidence>
<evidence type="ECO:0000313" key="11">
    <source>
        <dbReference type="EMBL" id="QOY42907.1"/>
    </source>
</evidence>
<dbReference type="Gene3D" id="3.40.30.10">
    <property type="entry name" value="Glutaredoxin"/>
    <property type="match status" value="2"/>
</dbReference>
<dbReference type="InterPro" id="IPR001623">
    <property type="entry name" value="DnaJ_domain"/>
</dbReference>
<evidence type="ECO:0000256" key="3">
    <source>
        <dbReference type="ARBA" id="ARBA00020921"/>
    </source>
</evidence>
<name>A0A7S7LIU6_CRYPV</name>
<feature type="compositionally biased region" description="Acidic residues" evidence="7">
    <location>
        <begin position="577"/>
        <end position="592"/>
    </location>
</feature>
<evidence type="ECO:0000256" key="2">
    <source>
        <dbReference type="ARBA" id="ARBA00020920"/>
    </source>
</evidence>
<feature type="chain" id="PRO_5030802054" description="DnaJ homolog subfamily C member 10" evidence="8">
    <location>
        <begin position="22"/>
        <end position="601"/>
    </location>
</feature>
<gene>
    <name evidence="11" type="ORF">CPATCC_000594</name>
</gene>
<dbReference type="InterPro" id="IPR052842">
    <property type="entry name" value="ER_Co-chaperone"/>
</dbReference>
<evidence type="ECO:0000256" key="5">
    <source>
        <dbReference type="ARBA" id="ARBA00035002"/>
    </source>
</evidence>
<feature type="region of interest" description="Disordered" evidence="7">
    <location>
        <begin position="139"/>
        <end position="161"/>
    </location>
</feature>
<dbReference type="InterPro" id="IPR036249">
    <property type="entry name" value="Thioredoxin-like_sf"/>
</dbReference>
<dbReference type="InterPro" id="IPR017937">
    <property type="entry name" value="Thioredoxin_CS"/>
</dbReference>
<evidence type="ECO:0000259" key="9">
    <source>
        <dbReference type="PROSITE" id="PS50076"/>
    </source>
</evidence>